<evidence type="ECO:0000256" key="2">
    <source>
        <dbReference type="ARBA" id="ARBA00023043"/>
    </source>
</evidence>
<gene>
    <name evidence="5" type="ORF">VFPPC_04699</name>
</gene>
<dbReference type="PANTHER" id="PTHR24198:SF165">
    <property type="entry name" value="ANKYRIN REPEAT-CONTAINING PROTEIN-RELATED"/>
    <property type="match status" value="1"/>
</dbReference>
<dbReference type="Gene3D" id="1.25.40.20">
    <property type="entry name" value="Ankyrin repeat-containing domain"/>
    <property type="match status" value="1"/>
</dbReference>
<proteinExistence type="predicted"/>
<accession>A0A179FS65</accession>
<sequence length="504" mass="55638">MAIEEDDIRDREIWTMVWTYWYSKAIDEDQACEAASSSGDSSTAKLFAACAPTNRKWPGQKCFRCIHLGRDCSDNVRAAGDSTNAVPTESTPTKQSEKSDDTLVEERPEDLEDWETFRALSAHSSWITHIERVCASVQTSEAIYTVRLGRISNEPDLAEIKAIVSKEREAVRDAARQAMRTPTFNPMAKYALASVLKSCSLRSYEGWTNKPGVDCFDSQEDISALVQDLEQSGDIGYAISVQESYLNGLGVGTPEDVWKAELKRYYDLYQRIQHFRSAFKHSVVEQSRLPSRALNDCLPFLESTSVRQAAIKYLPCTTARDVFGRNLLHIALYSGYSSGVDELIGRLSKPELNAKDFFGRTPLHIAATFGLDYVVHWLLEAGVNLSPRESSRNLTPLQCAAAAGHEGTVAAILGRLLLSGTGKRDTELQAACAFASRNRHYPIVRKLLPHLTRGEQAALRQALASASVSQASTRRNTVPVDIGTGSGYDFIPELARRWASGGAG</sequence>
<dbReference type="SUPFAM" id="SSF48403">
    <property type="entry name" value="Ankyrin repeat"/>
    <property type="match status" value="1"/>
</dbReference>
<protein>
    <submittedName>
        <fullName evidence="5">Ankyrin repeats (3 copies) domain-containing protein</fullName>
    </submittedName>
</protein>
<comment type="caution">
    <text evidence="5">The sequence shown here is derived from an EMBL/GenBank/DDBJ whole genome shotgun (WGS) entry which is preliminary data.</text>
</comment>
<feature type="region of interest" description="Disordered" evidence="4">
    <location>
        <begin position="77"/>
        <end position="108"/>
    </location>
</feature>
<feature type="compositionally biased region" description="Basic and acidic residues" evidence="4">
    <location>
        <begin position="95"/>
        <end position="106"/>
    </location>
</feature>
<dbReference type="InterPro" id="IPR002110">
    <property type="entry name" value="Ankyrin_rpt"/>
</dbReference>
<dbReference type="EMBL" id="LSBJ02000003">
    <property type="protein sequence ID" value="OAQ68465.1"/>
    <property type="molecule type" value="Genomic_DNA"/>
</dbReference>
<keyword evidence="6" id="KW-1185">Reference proteome</keyword>
<dbReference type="InterPro" id="IPR036770">
    <property type="entry name" value="Ankyrin_rpt-contain_sf"/>
</dbReference>
<reference evidence="5 6" key="1">
    <citation type="journal article" date="2016" name="PLoS Pathog.">
        <title>Biosynthesis of antibiotic leucinostatins in bio-control fungus Purpureocillium lilacinum and their inhibition on phytophthora revealed by genome mining.</title>
        <authorList>
            <person name="Wang G."/>
            <person name="Liu Z."/>
            <person name="Lin R."/>
            <person name="Li E."/>
            <person name="Mao Z."/>
            <person name="Ling J."/>
            <person name="Yang Y."/>
            <person name="Yin W.B."/>
            <person name="Xie B."/>
        </authorList>
    </citation>
    <scope>NUCLEOTIDE SEQUENCE [LARGE SCALE GENOMIC DNA]</scope>
    <source>
        <strain evidence="5">170</strain>
    </source>
</reference>
<evidence type="ECO:0000256" key="4">
    <source>
        <dbReference type="SAM" id="MobiDB-lite"/>
    </source>
</evidence>
<dbReference type="RefSeq" id="XP_018145315.1">
    <property type="nucleotide sequence ID" value="XM_018284009.1"/>
</dbReference>
<feature type="compositionally biased region" description="Polar residues" evidence="4">
    <location>
        <begin position="81"/>
        <end position="94"/>
    </location>
</feature>
<dbReference type="Proteomes" id="UP000078397">
    <property type="component" value="Unassembled WGS sequence"/>
</dbReference>
<dbReference type="AlphaFoldDB" id="A0A179FS65"/>
<keyword evidence="2 3" id="KW-0040">ANK repeat</keyword>
<name>A0A179FS65_METCM</name>
<keyword evidence="1" id="KW-0677">Repeat</keyword>
<dbReference type="KEGG" id="pchm:VFPPC_04699"/>
<dbReference type="PANTHER" id="PTHR24198">
    <property type="entry name" value="ANKYRIN REPEAT AND PROTEIN KINASE DOMAIN-CONTAINING PROTEIN"/>
    <property type="match status" value="1"/>
</dbReference>
<organism evidence="5 6">
    <name type="scientific">Pochonia chlamydosporia 170</name>
    <dbReference type="NCBI Taxonomy" id="1380566"/>
    <lineage>
        <taxon>Eukaryota</taxon>
        <taxon>Fungi</taxon>
        <taxon>Dikarya</taxon>
        <taxon>Ascomycota</taxon>
        <taxon>Pezizomycotina</taxon>
        <taxon>Sordariomycetes</taxon>
        <taxon>Hypocreomycetidae</taxon>
        <taxon>Hypocreales</taxon>
        <taxon>Clavicipitaceae</taxon>
        <taxon>Pochonia</taxon>
    </lineage>
</organism>
<dbReference type="PROSITE" id="PS50297">
    <property type="entry name" value="ANK_REP_REGION"/>
    <property type="match status" value="1"/>
</dbReference>
<evidence type="ECO:0000256" key="1">
    <source>
        <dbReference type="ARBA" id="ARBA00022737"/>
    </source>
</evidence>
<dbReference type="SMART" id="SM00248">
    <property type="entry name" value="ANK"/>
    <property type="match status" value="3"/>
</dbReference>
<dbReference type="OrthoDB" id="4948152at2759"/>
<evidence type="ECO:0000256" key="3">
    <source>
        <dbReference type="PROSITE-ProRule" id="PRU00023"/>
    </source>
</evidence>
<dbReference type="GeneID" id="28848003"/>
<dbReference type="PROSITE" id="PS50088">
    <property type="entry name" value="ANK_REPEAT"/>
    <property type="match status" value="1"/>
</dbReference>
<feature type="repeat" description="ANK" evidence="3">
    <location>
        <begin position="358"/>
        <end position="390"/>
    </location>
</feature>
<evidence type="ECO:0000313" key="5">
    <source>
        <dbReference type="EMBL" id="OAQ68465.1"/>
    </source>
</evidence>
<dbReference type="Pfam" id="PF12796">
    <property type="entry name" value="Ank_2"/>
    <property type="match status" value="1"/>
</dbReference>
<evidence type="ECO:0000313" key="6">
    <source>
        <dbReference type="Proteomes" id="UP000078397"/>
    </source>
</evidence>
<dbReference type="STRING" id="1380566.A0A179FS65"/>